<dbReference type="OrthoDB" id="1521695at2"/>
<gene>
    <name evidence="2" type="ORF">FO442_12090</name>
</gene>
<accession>A0A556MRE7</accession>
<organism evidence="2 3">
    <name type="scientific">Fluviicola chungangensis</name>
    <dbReference type="NCBI Taxonomy" id="2597671"/>
    <lineage>
        <taxon>Bacteria</taxon>
        <taxon>Pseudomonadati</taxon>
        <taxon>Bacteroidota</taxon>
        <taxon>Flavobacteriia</taxon>
        <taxon>Flavobacteriales</taxon>
        <taxon>Crocinitomicaceae</taxon>
        <taxon>Fluviicola</taxon>
    </lineage>
</organism>
<reference evidence="2 3" key="1">
    <citation type="submission" date="2019-07" db="EMBL/GenBank/DDBJ databases">
        <authorList>
            <person name="Huq M.A."/>
        </authorList>
    </citation>
    <scope>NUCLEOTIDE SEQUENCE [LARGE SCALE GENOMIC DNA]</scope>
    <source>
        <strain evidence="2 3">MAH-3</strain>
    </source>
</reference>
<keyword evidence="1" id="KW-1133">Transmembrane helix</keyword>
<proteinExistence type="predicted"/>
<dbReference type="AlphaFoldDB" id="A0A556MRE7"/>
<dbReference type="EMBL" id="VLPL01000005">
    <property type="protein sequence ID" value="TSJ42500.1"/>
    <property type="molecule type" value="Genomic_DNA"/>
</dbReference>
<dbReference type="Proteomes" id="UP000316008">
    <property type="component" value="Unassembled WGS sequence"/>
</dbReference>
<keyword evidence="1" id="KW-0812">Transmembrane</keyword>
<evidence type="ECO:0000256" key="1">
    <source>
        <dbReference type="SAM" id="Phobius"/>
    </source>
</evidence>
<keyword evidence="1" id="KW-0472">Membrane</keyword>
<evidence type="ECO:0000313" key="2">
    <source>
        <dbReference type="EMBL" id="TSJ42500.1"/>
    </source>
</evidence>
<name>A0A556MRE7_9FLAO</name>
<dbReference type="RefSeq" id="WP_144333453.1">
    <property type="nucleotide sequence ID" value="NZ_VLPL01000005.1"/>
</dbReference>
<protein>
    <submittedName>
        <fullName evidence="2">Uncharacterized protein</fullName>
    </submittedName>
</protein>
<sequence>MLRKNFFLFSICLLTGVYGFSQERKDTLPHLPIESGQFVKNQNQRFGFFERVKENNKNGYEAEVFKSVGKAQTDVVDFKINRLKFPSVDSIEFYIRTERIASTRVNEIKQRIFLPASNKDYDLVAKFQGGVISTLHVSVLPVVIQKVRIVPLMKAKINADSLEKELNVLFAPANVRFEVTVDPVFESDAFEMGESFENPGPDRLKYTNQMRHVRDVYQNSYKDKTINTLLFFVIPRFVNPALKGYIVKNKSLGFLMKNNSRELAHTMAMEYLEGFANIESEQENPEVWGLDNEMWIRVNKNPSIYSIIDDYEEVVTNNGLIAYYFFEQNKDGSIVLKNKSFLASVIRPMKKNTYSYHLQIDNILYKTLFRIKSKPFNILHLLSVLLSVGGFVYGFRKLRGWLKMRMKKPRLVSFFSRFIQWTGILVLSFVLMKAVDLGYSWFEVTDGVIKSYSGLNEKKVLDLLFDNRHPHKLEEKRVGSELIVKRNKQYFLYERKKVLYFKMNVSKQQVPVKLRLIANSDSLKTDLLEEAIDAKSHYIVVKIYSAKGKWLRDQVYNHLGVDLTSKLKLEDPPKRILVFVNGYRPTSLGSTFEENFEDIRSNGLEFPNSLNRLFTEDRYNYWHPWKQIDDTFRLRINPTEYYYADGHHSVSTSNHRSLLNFSTNSGIYPKRCRNPKMHTCYTTSTVGSKLFGSRKAKTLSLLATKPNKRGFAVRVNGGRIAGRNLFQMLNELPNSSKNDTLYLVVHSMGFAYAQGMIEQLRGKINFGAYYILAPENASTGTVNRKEWKHVWQYGSNLHTVNQDAPCLQDGVAPQASVKGLSEKQRIYIPKNLYNHKGYFDSHFVGWYDWVLAIPSGKKGHVEQH</sequence>
<evidence type="ECO:0000313" key="3">
    <source>
        <dbReference type="Proteomes" id="UP000316008"/>
    </source>
</evidence>
<feature type="transmembrane region" description="Helical" evidence="1">
    <location>
        <begin position="418"/>
        <end position="442"/>
    </location>
</feature>
<keyword evidence="3" id="KW-1185">Reference proteome</keyword>
<comment type="caution">
    <text evidence="2">The sequence shown here is derived from an EMBL/GenBank/DDBJ whole genome shotgun (WGS) entry which is preliminary data.</text>
</comment>
<feature type="transmembrane region" description="Helical" evidence="1">
    <location>
        <begin position="378"/>
        <end position="398"/>
    </location>
</feature>